<gene>
    <name evidence="1" type="ORF">AOC05_15685</name>
</gene>
<dbReference type="PATRIC" id="fig|656366.3.peg.3390"/>
<proteinExistence type="predicted"/>
<protein>
    <recommendedName>
        <fullName evidence="3">HAD family hydrolase</fullName>
    </recommendedName>
</protein>
<keyword evidence="2" id="KW-1185">Reference proteome</keyword>
<dbReference type="Proteomes" id="UP000062833">
    <property type="component" value="Chromosome"/>
</dbReference>
<dbReference type="Gene3D" id="3.40.50.1000">
    <property type="entry name" value="HAD superfamily/HAD-like"/>
    <property type="match status" value="2"/>
</dbReference>
<sequence>MREAQILETPVIEAAALTGPVVVACDLDRTLIYSKNALWLDGEDKDAPPMVVAEVYDGAPLSYMTRTAESLLLGVMASSTFVPVTTRTQAQYDRVQLPGPVPEYAITSNGGVLVHHGVRDPHWHGHLTERIAAECTPLETIEAYLSNTDFAGWILRLRRAEDLFAYAVVDRAAMPEAFLADLRAMCAATGWTVSVQGRKLYCVPVPVNKTDALAEVVRRTGAGTVIAAGDSLLDQDMLANADIAFRPLHGEMHDAGYLAAHLHLTSVRGVLAGEEILGSILALLPR</sequence>
<evidence type="ECO:0000313" key="1">
    <source>
        <dbReference type="EMBL" id="ALE93422.1"/>
    </source>
</evidence>
<dbReference type="AlphaFoldDB" id="A0A0M4QPG7"/>
<dbReference type="InterPro" id="IPR023214">
    <property type="entry name" value="HAD_sf"/>
</dbReference>
<evidence type="ECO:0008006" key="3">
    <source>
        <dbReference type="Google" id="ProtNLM"/>
    </source>
</evidence>
<accession>A0A0M4QPG7</accession>
<dbReference type="EMBL" id="CP012677">
    <property type="protein sequence ID" value="ALE93422.1"/>
    <property type="molecule type" value="Genomic_DNA"/>
</dbReference>
<dbReference type="PROSITE" id="PS51257">
    <property type="entry name" value="PROKAR_LIPOPROTEIN"/>
    <property type="match status" value="1"/>
</dbReference>
<organism evidence="1 2">
    <name type="scientific">Arthrobacter alpinus</name>
    <dbReference type="NCBI Taxonomy" id="656366"/>
    <lineage>
        <taxon>Bacteria</taxon>
        <taxon>Bacillati</taxon>
        <taxon>Actinomycetota</taxon>
        <taxon>Actinomycetes</taxon>
        <taxon>Micrococcales</taxon>
        <taxon>Micrococcaceae</taxon>
        <taxon>Arthrobacter</taxon>
    </lineage>
</organism>
<dbReference type="KEGG" id="aaq:AOC05_15685"/>
<reference evidence="2" key="1">
    <citation type="submission" date="2015-09" db="EMBL/GenBank/DDBJ databases">
        <title>Complete genome of Arthrobacter alpinus strain R3.8.</title>
        <authorList>
            <person name="See-Too W.S."/>
            <person name="Chan K.G."/>
        </authorList>
    </citation>
    <scope>NUCLEOTIDE SEQUENCE [LARGE SCALE GENOMIC DNA]</scope>
    <source>
        <strain evidence="2">R3.8</strain>
    </source>
</reference>
<dbReference type="InterPro" id="IPR036412">
    <property type="entry name" value="HAD-like_sf"/>
</dbReference>
<dbReference type="OrthoDB" id="1666512at2"/>
<dbReference type="SUPFAM" id="SSF56784">
    <property type="entry name" value="HAD-like"/>
    <property type="match status" value="1"/>
</dbReference>
<dbReference type="RefSeq" id="WP_062008193.1">
    <property type="nucleotide sequence ID" value="NZ_CP012677.1"/>
</dbReference>
<dbReference type="InterPro" id="IPR024197">
    <property type="entry name" value="TPP-like"/>
</dbReference>
<name>A0A0M4QPG7_9MICC</name>
<dbReference type="PIRSF" id="PIRSF030802">
    <property type="entry name" value="UCP030802"/>
    <property type="match status" value="1"/>
</dbReference>
<evidence type="ECO:0000313" key="2">
    <source>
        <dbReference type="Proteomes" id="UP000062833"/>
    </source>
</evidence>